<feature type="region of interest" description="Disordered" evidence="1">
    <location>
        <begin position="122"/>
        <end position="156"/>
    </location>
</feature>
<evidence type="ECO:0000313" key="4">
    <source>
        <dbReference type="Proteomes" id="UP000605992"/>
    </source>
</evidence>
<keyword evidence="4" id="KW-1185">Reference proteome</keyword>
<feature type="chain" id="PRO_5035208873" description="Secreted protein" evidence="2">
    <location>
        <begin position="30"/>
        <end position="156"/>
    </location>
</feature>
<dbReference type="Proteomes" id="UP000605992">
    <property type="component" value="Unassembled WGS sequence"/>
</dbReference>
<feature type="compositionally biased region" description="Basic and acidic residues" evidence="1">
    <location>
        <begin position="55"/>
        <end position="71"/>
    </location>
</feature>
<evidence type="ECO:0000313" key="3">
    <source>
        <dbReference type="EMBL" id="GII56480.1"/>
    </source>
</evidence>
<gene>
    <name evidence="3" type="ORF">Pth03_48690</name>
</gene>
<name>A0A8J3XXT2_9ACTN</name>
<proteinExistence type="predicted"/>
<feature type="region of interest" description="Disordered" evidence="1">
    <location>
        <begin position="52"/>
        <end position="76"/>
    </location>
</feature>
<reference evidence="3" key="1">
    <citation type="submission" date="2021-01" db="EMBL/GenBank/DDBJ databases">
        <title>Whole genome shotgun sequence of Planotetraspora thailandica NBRC 104271.</title>
        <authorList>
            <person name="Komaki H."/>
            <person name="Tamura T."/>
        </authorList>
    </citation>
    <scope>NUCLEOTIDE SEQUENCE</scope>
    <source>
        <strain evidence="3">NBRC 104271</strain>
    </source>
</reference>
<feature type="signal peptide" evidence="2">
    <location>
        <begin position="1"/>
        <end position="29"/>
    </location>
</feature>
<feature type="compositionally biased region" description="Basic and acidic residues" evidence="1">
    <location>
        <begin position="131"/>
        <end position="148"/>
    </location>
</feature>
<feature type="compositionally biased region" description="Gly residues" evidence="1">
    <location>
        <begin position="96"/>
        <end position="105"/>
    </location>
</feature>
<dbReference type="EMBL" id="BOOR01000036">
    <property type="protein sequence ID" value="GII56480.1"/>
    <property type="molecule type" value="Genomic_DNA"/>
</dbReference>
<sequence>MFKNLVTGLALSTALTGGALALYATTASAASNPTGVTTLGAPSDWCPPHKCPPRKKVEIKDNEIKDNKVKDNQVGNLNWDGDVWQYVSQNNSNNEGTGGYGNGYGKGHDGDDGKVTQINSVIAGNGNNVGKDNEVEIEKKDDGKKHDWPQMAMTAE</sequence>
<organism evidence="3 4">
    <name type="scientific">Planotetraspora thailandica</name>
    <dbReference type="NCBI Taxonomy" id="487172"/>
    <lineage>
        <taxon>Bacteria</taxon>
        <taxon>Bacillati</taxon>
        <taxon>Actinomycetota</taxon>
        <taxon>Actinomycetes</taxon>
        <taxon>Streptosporangiales</taxon>
        <taxon>Streptosporangiaceae</taxon>
        <taxon>Planotetraspora</taxon>
    </lineage>
</organism>
<protein>
    <recommendedName>
        <fullName evidence="5">Secreted protein</fullName>
    </recommendedName>
</protein>
<evidence type="ECO:0008006" key="5">
    <source>
        <dbReference type="Google" id="ProtNLM"/>
    </source>
</evidence>
<keyword evidence="2" id="KW-0732">Signal</keyword>
<dbReference type="AlphaFoldDB" id="A0A8J3XXT2"/>
<comment type="caution">
    <text evidence="3">The sequence shown here is derived from an EMBL/GenBank/DDBJ whole genome shotgun (WGS) entry which is preliminary data.</text>
</comment>
<feature type="region of interest" description="Disordered" evidence="1">
    <location>
        <begin position="87"/>
        <end position="106"/>
    </location>
</feature>
<accession>A0A8J3XXT2</accession>
<dbReference type="RefSeq" id="WP_203946621.1">
    <property type="nucleotide sequence ID" value="NZ_BOOR01000036.1"/>
</dbReference>
<evidence type="ECO:0000256" key="2">
    <source>
        <dbReference type="SAM" id="SignalP"/>
    </source>
</evidence>
<evidence type="ECO:0000256" key="1">
    <source>
        <dbReference type="SAM" id="MobiDB-lite"/>
    </source>
</evidence>